<name>A0A543PJT3_9ACTN</name>
<evidence type="ECO:0000259" key="1">
    <source>
        <dbReference type="Pfam" id="PF00496"/>
    </source>
</evidence>
<dbReference type="Gene3D" id="3.90.76.10">
    <property type="entry name" value="Dipeptide-binding Protein, Domain 1"/>
    <property type="match status" value="1"/>
</dbReference>
<accession>A0A543PJT3</accession>
<dbReference type="SUPFAM" id="SSF53850">
    <property type="entry name" value="Periplasmic binding protein-like II"/>
    <property type="match status" value="1"/>
</dbReference>
<dbReference type="AlphaFoldDB" id="A0A543PJT3"/>
<dbReference type="RefSeq" id="WP_142026762.1">
    <property type="nucleotide sequence ID" value="NZ_VFQE01000001.1"/>
</dbReference>
<proteinExistence type="predicted"/>
<dbReference type="Pfam" id="PF00496">
    <property type="entry name" value="SBP_bac_5"/>
    <property type="match status" value="1"/>
</dbReference>
<evidence type="ECO:0000313" key="3">
    <source>
        <dbReference type="Proteomes" id="UP000319865"/>
    </source>
</evidence>
<protein>
    <submittedName>
        <fullName evidence="2">Extracellular solute-binding protein (Family 5)</fullName>
    </submittedName>
</protein>
<feature type="domain" description="Solute-binding protein family 5" evidence="1">
    <location>
        <begin position="60"/>
        <end position="139"/>
    </location>
</feature>
<comment type="caution">
    <text evidence="2">The sequence shown here is derived from an EMBL/GenBank/DDBJ whole genome shotgun (WGS) entry which is preliminary data.</text>
</comment>
<keyword evidence="3" id="KW-1185">Reference proteome</keyword>
<gene>
    <name evidence="2" type="ORF">FHU33_3836</name>
</gene>
<reference evidence="2 3" key="1">
    <citation type="submission" date="2019-06" db="EMBL/GenBank/DDBJ databases">
        <title>Sequencing the genomes of 1000 actinobacteria strains.</title>
        <authorList>
            <person name="Klenk H.-P."/>
        </authorList>
    </citation>
    <scope>NUCLEOTIDE SEQUENCE [LARGE SCALE GENOMIC DNA]</scope>
    <source>
        <strain evidence="2 3">DSM 46837</strain>
    </source>
</reference>
<sequence>MSVLERLAGRARPGPRGSVRVVDPSPLNWLYITYNTVEEPVRVTRRGKVRPAAMSRYRWRDGTTLEIRVRDGNRFADGTAVTAESVRRAAEEQFRWQSPHPPGTHFNIDRRTRVAVVDDRTVRLHLPAVDGLALGKLRATHVMSERFWRDLGFGYARDSSGEGHW</sequence>
<evidence type="ECO:0000313" key="2">
    <source>
        <dbReference type="EMBL" id="TQN44335.1"/>
    </source>
</evidence>
<dbReference type="OrthoDB" id="9803988at2"/>
<organism evidence="2 3">
    <name type="scientific">Blastococcus colisei</name>
    <dbReference type="NCBI Taxonomy" id="1564162"/>
    <lineage>
        <taxon>Bacteria</taxon>
        <taxon>Bacillati</taxon>
        <taxon>Actinomycetota</taxon>
        <taxon>Actinomycetes</taxon>
        <taxon>Geodermatophilales</taxon>
        <taxon>Geodermatophilaceae</taxon>
        <taxon>Blastococcus</taxon>
    </lineage>
</organism>
<dbReference type="EMBL" id="VFQE01000001">
    <property type="protein sequence ID" value="TQN44335.1"/>
    <property type="molecule type" value="Genomic_DNA"/>
</dbReference>
<dbReference type="InterPro" id="IPR000914">
    <property type="entry name" value="SBP_5_dom"/>
</dbReference>
<dbReference type="Proteomes" id="UP000319865">
    <property type="component" value="Unassembled WGS sequence"/>
</dbReference>